<evidence type="ECO:0000313" key="1">
    <source>
        <dbReference type="EMBL" id="CAG6612596.1"/>
    </source>
</evidence>
<sequence length="124" mass="14909">MVILEKINIKIYFRYKSKFIFPITKYCFFFKCKFLSISQVIESPTKTQFTFYMRTKVNEMGYHVNTKFQKQSRCHSLYTLFALEAKFEDLSDFNVSRVPQLQFLLVFDIISTRFFCKTKFAGMC</sequence>
<organism evidence="1">
    <name type="scientific">Cacopsylla melanoneura</name>
    <dbReference type="NCBI Taxonomy" id="428564"/>
    <lineage>
        <taxon>Eukaryota</taxon>
        <taxon>Metazoa</taxon>
        <taxon>Ecdysozoa</taxon>
        <taxon>Arthropoda</taxon>
        <taxon>Hexapoda</taxon>
        <taxon>Insecta</taxon>
        <taxon>Pterygota</taxon>
        <taxon>Neoptera</taxon>
        <taxon>Paraneoptera</taxon>
        <taxon>Hemiptera</taxon>
        <taxon>Sternorrhyncha</taxon>
        <taxon>Psylloidea</taxon>
        <taxon>Psyllidae</taxon>
        <taxon>Psyllinae</taxon>
        <taxon>Cacopsylla</taxon>
    </lineage>
</organism>
<name>A0A8D8LP27_9HEMI</name>
<dbReference type="AlphaFoldDB" id="A0A8D8LP27"/>
<reference evidence="1" key="1">
    <citation type="submission" date="2021-05" db="EMBL/GenBank/DDBJ databases">
        <authorList>
            <person name="Alioto T."/>
            <person name="Alioto T."/>
            <person name="Gomez Garrido J."/>
        </authorList>
    </citation>
    <scope>NUCLEOTIDE SEQUENCE</scope>
</reference>
<accession>A0A8D8LP27</accession>
<dbReference type="EMBL" id="HBUF01024938">
    <property type="protein sequence ID" value="CAG6612596.1"/>
    <property type="molecule type" value="Transcribed_RNA"/>
</dbReference>
<protein>
    <submittedName>
        <fullName evidence="1">Uncharacterized protein</fullName>
    </submittedName>
</protein>
<proteinExistence type="predicted"/>